<keyword evidence="2" id="KW-1185">Reference proteome</keyword>
<dbReference type="Gramene" id="OE9A042535T1">
    <property type="protein sequence ID" value="OE9A042535C1"/>
    <property type="gene ID" value="OE9A042535"/>
</dbReference>
<sequence length="330" mass="37746">MNANEESQTQLTHPRFQVLQIASYADTHHHRLIQTKPRMNNNFVAKDQWEFKKGKLKKVPVILKLKEEADTRTRGRDRRAHGIRPMQPQLSACSVSLSVVYLLAIEVEASLGPDDAPSGELLCRLEIMCIAPGLASGMRERSLRQGLPNVCLFQPFHFWQSSFQKPLVVFTSLDIVSQNGFRIARFMTIKFMRFDLSHFSISLLSLEVLSSILNTPPPINRRLQHTPATPHPIPIPFQHNTHRTHTHHHHIQPHHPSHSIYIQDHHTNHINQLTTTSSDLLLTKTRPYILLTTTSSDQKERKNPQILSPCRHRGLQHRNSIATTPFVAAL</sequence>
<dbReference type="EMBL" id="CACTIH010007296">
    <property type="protein sequence ID" value="CAA3008382.1"/>
    <property type="molecule type" value="Genomic_DNA"/>
</dbReference>
<comment type="caution">
    <text evidence="1">The sequence shown here is derived from an EMBL/GenBank/DDBJ whole genome shotgun (WGS) entry which is preliminary data.</text>
</comment>
<dbReference type="AlphaFoldDB" id="A0A8S0TR15"/>
<protein>
    <submittedName>
        <fullName evidence="1">Uncharacterized protein</fullName>
    </submittedName>
</protein>
<evidence type="ECO:0000313" key="2">
    <source>
        <dbReference type="Proteomes" id="UP000594638"/>
    </source>
</evidence>
<accession>A0A8S0TR15</accession>
<gene>
    <name evidence="1" type="ORF">OLEA9_A042535</name>
</gene>
<dbReference type="Proteomes" id="UP000594638">
    <property type="component" value="Unassembled WGS sequence"/>
</dbReference>
<proteinExistence type="predicted"/>
<organism evidence="1 2">
    <name type="scientific">Olea europaea subsp. europaea</name>
    <dbReference type="NCBI Taxonomy" id="158383"/>
    <lineage>
        <taxon>Eukaryota</taxon>
        <taxon>Viridiplantae</taxon>
        <taxon>Streptophyta</taxon>
        <taxon>Embryophyta</taxon>
        <taxon>Tracheophyta</taxon>
        <taxon>Spermatophyta</taxon>
        <taxon>Magnoliopsida</taxon>
        <taxon>eudicotyledons</taxon>
        <taxon>Gunneridae</taxon>
        <taxon>Pentapetalae</taxon>
        <taxon>asterids</taxon>
        <taxon>lamiids</taxon>
        <taxon>Lamiales</taxon>
        <taxon>Oleaceae</taxon>
        <taxon>Oleeae</taxon>
        <taxon>Olea</taxon>
    </lineage>
</organism>
<reference evidence="1 2" key="1">
    <citation type="submission" date="2019-12" db="EMBL/GenBank/DDBJ databases">
        <authorList>
            <person name="Alioto T."/>
            <person name="Alioto T."/>
            <person name="Gomez Garrido J."/>
        </authorList>
    </citation>
    <scope>NUCLEOTIDE SEQUENCE [LARGE SCALE GENOMIC DNA]</scope>
</reference>
<name>A0A8S0TR15_OLEEU</name>
<evidence type="ECO:0000313" key="1">
    <source>
        <dbReference type="EMBL" id="CAA3008382.1"/>
    </source>
</evidence>